<feature type="domain" description="ParB-like N-terminal" evidence="1">
    <location>
        <begin position="30"/>
        <end position="124"/>
    </location>
</feature>
<evidence type="ECO:0000259" key="1">
    <source>
        <dbReference type="SMART" id="SM00470"/>
    </source>
</evidence>
<name>A0ABS9WGW4_9ACTN</name>
<gene>
    <name evidence="2" type="ORF">LPT13_06945</name>
</gene>
<dbReference type="Pfam" id="PF02195">
    <property type="entry name" value="ParB_N"/>
    <property type="match status" value="1"/>
</dbReference>
<keyword evidence="3" id="KW-1185">Reference proteome</keyword>
<protein>
    <submittedName>
        <fullName evidence="2">ParB N-terminal domain-containing protein</fullName>
    </submittedName>
</protein>
<dbReference type="EMBL" id="JAJMLW010000002">
    <property type="protein sequence ID" value="MCI2242084.1"/>
    <property type="molecule type" value="Genomic_DNA"/>
</dbReference>
<proteinExistence type="predicted"/>
<evidence type="ECO:0000313" key="2">
    <source>
        <dbReference type="EMBL" id="MCI2242084.1"/>
    </source>
</evidence>
<dbReference type="PANTHER" id="PTHR33375:SF1">
    <property type="entry name" value="CHROMOSOME-PARTITIONING PROTEIN PARB-RELATED"/>
    <property type="match status" value="1"/>
</dbReference>
<dbReference type="InterPro" id="IPR003115">
    <property type="entry name" value="ParB_N"/>
</dbReference>
<accession>A0ABS9WGW4</accession>
<dbReference type="InterPro" id="IPR036086">
    <property type="entry name" value="ParB/Sulfiredoxin_sf"/>
</dbReference>
<dbReference type="Gene3D" id="3.90.1530.10">
    <property type="entry name" value="Conserved hypothetical protein from pyrococcus furiosus pfu- 392566-001, ParB domain"/>
    <property type="match status" value="1"/>
</dbReference>
<organism evidence="2 3">
    <name type="scientific">Adlercreutzia faecimuris</name>
    <dbReference type="NCBI Taxonomy" id="2897341"/>
    <lineage>
        <taxon>Bacteria</taxon>
        <taxon>Bacillati</taxon>
        <taxon>Actinomycetota</taxon>
        <taxon>Coriobacteriia</taxon>
        <taxon>Eggerthellales</taxon>
        <taxon>Eggerthellaceae</taxon>
        <taxon>Adlercreutzia</taxon>
    </lineage>
</organism>
<dbReference type="RefSeq" id="WP_242164951.1">
    <property type="nucleotide sequence ID" value="NZ_JAJMLW010000002.1"/>
</dbReference>
<dbReference type="SUPFAM" id="SSF110849">
    <property type="entry name" value="ParB/Sulfiredoxin"/>
    <property type="match status" value="1"/>
</dbReference>
<dbReference type="InterPro" id="IPR050336">
    <property type="entry name" value="Chromosome_partition/occlusion"/>
</dbReference>
<dbReference type="SMART" id="SM00470">
    <property type="entry name" value="ParB"/>
    <property type="match status" value="1"/>
</dbReference>
<evidence type="ECO:0000313" key="3">
    <source>
        <dbReference type="Proteomes" id="UP001430755"/>
    </source>
</evidence>
<dbReference type="Proteomes" id="UP001430755">
    <property type="component" value="Unassembled WGS sequence"/>
</dbReference>
<reference evidence="2" key="1">
    <citation type="submission" date="2021-11" db="EMBL/GenBank/DDBJ databases">
        <title>A Novel Adlercreutzia Species, isolated from a Allomyrina dichotoma larva feces.</title>
        <authorList>
            <person name="Suh M.K."/>
        </authorList>
    </citation>
    <scope>NUCLEOTIDE SEQUENCE</scope>
    <source>
        <strain evidence="2">JBNU-10</strain>
    </source>
</reference>
<dbReference type="PANTHER" id="PTHR33375">
    <property type="entry name" value="CHROMOSOME-PARTITIONING PROTEIN PARB-RELATED"/>
    <property type="match status" value="1"/>
</dbReference>
<sequence>MSSPSDVASGFSISGLLDESSLTRERFPIVEIDVGAIEGHPANIAYSMDERSIANLARSIEKDGLTDIPLVRKLDDGRWQMISGHRRLEAYRLLASGDDSFARIPCRVVEGLTDSQAVTLLHTANYFVRALTVTERARATEALGLEAERLRAENPDLKGMRTADIKASMVYEQTGRTVSPKTIRREEKLAKVINESLSRHWAQEADEGRLSASSVDMLKDLPKEKQARLFAGRPAGLNKKETTDYLKEELGVEEEADRRLVRILDDLRSYASSHLGEASSADRKAVAEIKRLSARIAKLVG</sequence>
<comment type="caution">
    <text evidence="2">The sequence shown here is derived from an EMBL/GenBank/DDBJ whole genome shotgun (WGS) entry which is preliminary data.</text>
</comment>